<dbReference type="PIRSF" id="PIRSF025007">
    <property type="entry name" value="Sec15"/>
    <property type="match status" value="1"/>
</dbReference>
<dbReference type="GO" id="GO:0006893">
    <property type="term" value="P:Golgi to plasma membrane transport"/>
    <property type="evidence" value="ECO:0007669"/>
    <property type="project" value="TreeGrafter"/>
</dbReference>
<evidence type="ECO:0000256" key="7">
    <source>
        <dbReference type="SAM" id="MobiDB-lite"/>
    </source>
</evidence>
<evidence type="ECO:0000256" key="1">
    <source>
        <dbReference type="ARBA" id="ARBA00002660"/>
    </source>
</evidence>
<dbReference type="GO" id="GO:0000145">
    <property type="term" value="C:exocyst"/>
    <property type="evidence" value="ECO:0007669"/>
    <property type="project" value="UniProtKB-UniRule"/>
</dbReference>
<dbReference type="GO" id="GO:0016020">
    <property type="term" value="C:membrane"/>
    <property type="evidence" value="ECO:0007669"/>
    <property type="project" value="TreeGrafter"/>
</dbReference>
<dbReference type="OrthoDB" id="10267033at2759"/>
<dbReference type="Proteomes" id="UP000030758">
    <property type="component" value="Unassembled WGS sequence"/>
</dbReference>
<feature type="region of interest" description="Disordered" evidence="7">
    <location>
        <begin position="1"/>
        <end position="23"/>
    </location>
</feature>
<keyword evidence="4 6" id="KW-0268">Exocytosis</keyword>
<dbReference type="AlphaFoldDB" id="A0A085NII4"/>
<proteinExistence type="inferred from homology"/>
<dbReference type="PANTHER" id="PTHR12702">
    <property type="entry name" value="SEC15"/>
    <property type="match status" value="1"/>
</dbReference>
<evidence type="ECO:0000256" key="5">
    <source>
        <dbReference type="ARBA" id="ARBA00023054"/>
    </source>
</evidence>
<comment type="function">
    <text evidence="1 6">Component of the exocyst complex involved in the docking of exocytic vesicles with fusion sites on the plasma membrane.</text>
</comment>
<dbReference type="InterPro" id="IPR042044">
    <property type="entry name" value="EXOC6PINT-1/Sec15/Tip20_C_dom2"/>
</dbReference>
<evidence type="ECO:0000256" key="3">
    <source>
        <dbReference type="ARBA" id="ARBA00022448"/>
    </source>
</evidence>
<keyword evidence="3 6" id="KW-0813">Transport</keyword>
<dbReference type="Pfam" id="PF04091">
    <property type="entry name" value="Sec15_C"/>
    <property type="match status" value="1"/>
</dbReference>
<dbReference type="Gene3D" id="1.20.58.670">
    <property type="entry name" value="Dsl1p vesicle tethering complex, Tip20p subunit, domain D"/>
    <property type="match status" value="1"/>
</dbReference>
<dbReference type="EMBL" id="KL367496">
    <property type="protein sequence ID" value="KFD69280.1"/>
    <property type="molecule type" value="Genomic_DNA"/>
</dbReference>
<evidence type="ECO:0000313" key="8">
    <source>
        <dbReference type="EMBL" id="KFD69280.1"/>
    </source>
</evidence>
<evidence type="ECO:0000256" key="4">
    <source>
        <dbReference type="ARBA" id="ARBA00022483"/>
    </source>
</evidence>
<name>A0A085NII4_9BILA</name>
<dbReference type="PANTHER" id="PTHR12702:SF0">
    <property type="entry name" value="EXOCYST COMPLEX COMPONENT 6"/>
    <property type="match status" value="1"/>
</dbReference>
<dbReference type="InterPro" id="IPR007225">
    <property type="entry name" value="EXOC6/Sec15"/>
</dbReference>
<evidence type="ECO:0000256" key="6">
    <source>
        <dbReference type="PIRNR" id="PIRNR025007"/>
    </source>
</evidence>
<dbReference type="GO" id="GO:0006886">
    <property type="term" value="P:intracellular protein transport"/>
    <property type="evidence" value="ECO:0007669"/>
    <property type="project" value="InterPro"/>
</dbReference>
<evidence type="ECO:0000256" key="2">
    <source>
        <dbReference type="ARBA" id="ARBA00007944"/>
    </source>
</evidence>
<dbReference type="FunFam" id="1.20.58.670:FF:000002">
    <property type="entry name" value="Exocyst complex component"/>
    <property type="match status" value="1"/>
</dbReference>
<reference evidence="8" key="1">
    <citation type="journal article" date="2014" name="Nat. Genet.">
        <title>Genome and transcriptome of the porcine whipworm Trichuris suis.</title>
        <authorList>
            <person name="Jex A.R."/>
            <person name="Nejsum P."/>
            <person name="Schwarz E.M."/>
            <person name="Hu L."/>
            <person name="Young N.D."/>
            <person name="Hall R.S."/>
            <person name="Korhonen P.K."/>
            <person name="Liao S."/>
            <person name="Thamsborg S."/>
            <person name="Xia J."/>
            <person name="Xu P."/>
            <person name="Wang S."/>
            <person name="Scheerlinck J.P."/>
            <person name="Hofmann A."/>
            <person name="Sternberg P.W."/>
            <person name="Wang J."/>
            <person name="Gasser R.B."/>
        </authorList>
    </citation>
    <scope>NUCLEOTIDE SEQUENCE [LARGE SCALE GENOMIC DNA]</scope>
    <source>
        <strain evidence="8">DCEP-RM93F</strain>
    </source>
</reference>
<dbReference type="InterPro" id="IPR042045">
    <property type="entry name" value="EXOC6/Sec15_C_dom1"/>
</dbReference>
<dbReference type="InterPro" id="IPR046361">
    <property type="entry name" value="EXOC6/Sec15_C"/>
</dbReference>
<dbReference type="InterPro" id="IPR048359">
    <property type="entry name" value="EXOC6_Sec15_N"/>
</dbReference>
<organism evidence="8">
    <name type="scientific">Trichuris suis</name>
    <name type="common">pig whipworm</name>
    <dbReference type="NCBI Taxonomy" id="68888"/>
    <lineage>
        <taxon>Eukaryota</taxon>
        <taxon>Metazoa</taxon>
        <taxon>Ecdysozoa</taxon>
        <taxon>Nematoda</taxon>
        <taxon>Enoplea</taxon>
        <taxon>Dorylaimia</taxon>
        <taxon>Trichinellida</taxon>
        <taxon>Trichuridae</taxon>
        <taxon>Trichuris</taxon>
    </lineage>
</organism>
<dbReference type="Pfam" id="PF20651">
    <property type="entry name" value="EXOC6_Sec15_N"/>
    <property type="match status" value="1"/>
</dbReference>
<dbReference type="GO" id="GO:0090522">
    <property type="term" value="P:vesicle tethering involved in exocytosis"/>
    <property type="evidence" value="ECO:0007669"/>
    <property type="project" value="UniProtKB-UniRule"/>
</dbReference>
<protein>
    <recommendedName>
        <fullName evidence="6">Exocyst complex component</fullName>
    </recommendedName>
</protein>
<comment type="similarity">
    <text evidence="2 6">Belongs to the SEC15 family.</text>
</comment>
<gene>
    <name evidence="8" type="ORF">M514_18429</name>
</gene>
<keyword evidence="5" id="KW-0175">Coiled coil</keyword>
<accession>A0A085NII4</accession>
<dbReference type="Gene3D" id="1.10.357.30">
    <property type="entry name" value="Exocyst complex subunit Sec15 C-terminal domain, N-terminal subdomain"/>
    <property type="match status" value="1"/>
</dbReference>
<feature type="compositionally biased region" description="Low complexity" evidence="7">
    <location>
        <begin position="7"/>
        <end position="23"/>
    </location>
</feature>
<sequence>MSKSGSKAEQSSENGSSSLKSSSIGVEHMHTLSELETSDVTGVDFVLRALYEKGDVQSFMKALEKRIRQYDREIEKLCNFHYPDFVHAVQDLVALRKECADLKSEVADADHYLQECSAPLLSVSAEIAKQRKLQRNISAAMDSVSMCLPVLEKFARLNELLQAKKYYPALRTLEQLEHTYLPRVSRYRFGEAMEGSIRGIREKIKDASFNELTDFLENIRAVSKKIGRVALRQTAEQLSQSGCLVATNEELLALCRTDSRIEVSANTEEVDFSAQDMIDFSPVYRCCHIFSVLGARDTFEAYYRKQRREQVVFSLRAPQKIFGSFQSLLNYFLEVIGFFVIEDHVMQTASDLVTRSYRDELWEIAVGHVERILNDHFGQCTDDNPMLPVKSLILLFAQTMKGYGFQVTALYRVLQNFRDQYNEILMAKSCSRFDSLLRTENHACLIINNAEELHALIERFPLARKVLDDELADKAEPPFQLPFSEFVPAVYEETKRFVHACLLFVENLEMSHTEVQETIRNSVNLLLQRFNGHLKIYVMDEVKQTSLAHLLQITVNVGYLEKSCESLQRYIAYVVQSGGGQQHLIKLKEDVFKDARSEVEQKIDEAMRQKIDEVIGVAQYKWELASCDGRPSEYVTDTINFLTATFISFAGLPMQLARHIGVQACKYICNRLIDLLVDPEVKLISPGALEQLNLDLMQFEQFVSRCLIAGVKDGTLPLTFADIRQVLDLVMADDWSTYLADFGRPTGRYVRVHPSTAICVLEKIYEYERRRGSSGFGKGKNQDRRRFLETVLKQLKNYLS</sequence>